<gene>
    <name evidence="3" type="ORF">BGAL_0063g00040</name>
</gene>
<dbReference type="InterPro" id="IPR039301">
    <property type="entry name" value="Sip5/DA2"/>
</dbReference>
<proteinExistence type="inferred from homology"/>
<feature type="compositionally biased region" description="Basic and acidic residues" evidence="2">
    <location>
        <begin position="501"/>
        <end position="518"/>
    </location>
</feature>
<dbReference type="Proteomes" id="UP000308671">
    <property type="component" value="Unassembled WGS sequence"/>
</dbReference>
<evidence type="ECO:0000313" key="3">
    <source>
        <dbReference type="EMBL" id="THV52947.1"/>
    </source>
</evidence>
<feature type="compositionally biased region" description="Polar residues" evidence="2">
    <location>
        <begin position="807"/>
        <end position="819"/>
    </location>
</feature>
<feature type="region of interest" description="Disordered" evidence="2">
    <location>
        <begin position="1"/>
        <end position="71"/>
    </location>
</feature>
<accession>A0A4S8R4T2</accession>
<feature type="compositionally biased region" description="Low complexity" evidence="2">
    <location>
        <begin position="204"/>
        <end position="218"/>
    </location>
</feature>
<feature type="compositionally biased region" description="Polar residues" evidence="2">
    <location>
        <begin position="406"/>
        <end position="415"/>
    </location>
</feature>
<feature type="compositionally biased region" description="Low complexity" evidence="2">
    <location>
        <begin position="376"/>
        <end position="393"/>
    </location>
</feature>
<comment type="caution">
    <text evidence="3">The sequence shown here is derived from an EMBL/GenBank/DDBJ whole genome shotgun (WGS) entry which is preliminary data.</text>
</comment>
<dbReference type="OrthoDB" id="21471at2759"/>
<feature type="compositionally biased region" description="Low complexity" evidence="2">
    <location>
        <begin position="679"/>
        <end position="691"/>
    </location>
</feature>
<sequence length="849" mass="91714">MGQHQSRDDSHGGDRHRHHGAGTNGPTSPSDHDPYSSRTGRGSRRNLVAAIVGGGSNNEVPERKETAAERQMRRLERERVARVEERERSIREEHVDGGYLVTMGVYTGPEDFNKAIVRQLMIERRVAPFWRGLDDYESDWTEHQLVAAGRGLPIPAADEIPSEDSARPHSSHSTNAPNSNLQNLTVPIASRSQSASYDTSVGRSPSHSSFNTSSPASPLNAPATSTSLLRPRAKTIGLKSSSKETSASDSGPREIQLPRDSQVNGQAIEAFLYKDAVECSICLIFYPPYLNRTRCCDQSICSECFVQIKRPDPHTPEHHGPPQPAPDQAEDTEMLVSEPAACPYCQRPEFGVTYEPPPFRRGLVYAKPPPELANFSSAMSSSSSISSPPIASPGLAPRGDNRRRATSLSANDSNVITTDRIRPDWSAKLEAANLRKAKKNAAASALHAAAYVLPGTSENRSYVFGRSRFGRNRSDPDNSGSATPSNRDASSRTAAESSGQARREGRDSNAARRTRDVEEMMMAEAIRLSIVAEEERKKKADKEAAKEAAKNAKKQAKEEKKKEKKERKSIYGTNGHSASSSMLNLGNSLAATFTGRRRGDSAASNLATEVTPEEVEEPPQGKGKGVARPYLGNDGSATDNGLLGTQHSDPSTSSSLLETHQSIPSPTSPDKPSHLRQMSTASSASSSIAESGNGTNPQGSSTSIESPGATEANEGNEDGDTGAESMFNFRSITAMIEKENDNEKTHDAVHVENAREASSSRRGSPDETAAQDMDVSMETLRPRNFPQKTEPNHQAPMGLQMPDTKIDTSIVTPQLTLTPDTPALMSSAEESGKQLGSNIQSQSNNQITQ</sequence>
<protein>
    <submittedName>
        <fullName evidence="3">Uncharacterized protein</fullName>
    </submittedName>
</protein>
<feature type="compositionally biased region" description="Basic and acidic residues" evidence="2">
    <location>
        <begin position="1"/>
        <end position="13"/>
    </location>
</feature>
<dbReference type="EMBL" id="PQXL01000063">
    <property type="protein sequence ID" value="THV52947.1"/>
    <property type="molecule type" value="Genomic_DNA"/>
</dbReference>
<organism evidence="3 4">
    <name type="scientific">Botrytis galanthina</name>
    <dbReference type="NCBI Taxonomy" id="278940"/>
    <lineage>
        <taxon>Eukaryota</taxon>
        <taxon>Fungi</taxon>
        <taxon>Dikarya</taxon>
        <taxon>Ascomycota</taxon>
        <taxon>Pezizomycotina</taxon>
        <taxon>Leotiomycetes</taxon>
        <taxon>Helotiales</taxon>
        <taxon>Sclerotiniaceae</taxon>
        <taxon>Botrytis</taxon>
    </lineage>
</organism>
<feature type="region of interest" description="Disordered" evidence="2">
    <location>
        <begin position="466"/>
        <end position="518"/>
    </location>
</feature>
<dbReference type="CDD" id="cd24139">
    <property type="entry name" value="SIP5-like"/>
    <property type="match status" value="1"/>
</dbReference>
<evidence type="ECO:0000256" key="2">
    <source>
        <dbReference type="SAM" id="MobiDB-lite"/>
    </source>
</evidence>
<feature type="compositionally biased region" description="Polar residues" evidence="2">
    <location>
        <begin position="171"/>
        <end position="203"/>
    </location>
</feature>
<feature type="region of interest" description="Disordered" evidence="2">
    <location>
        <begin position="533"/>
        <end position="583"/>
    </location>
</feature>
<feature type="compositionally biased region" description="Polar residues" evidence="2">
    <location>
        <begin position="477"/>
        <end position="500"/>
    </location>
</feature>
<feature type="compositionally biased region" description="Basic and acidic residues" evidence="2">
    <location>
        <begin position="60"/>
        <end position="71"/>
    </location>
</feature>
<dbReference type="PANTHER" id="PTHR31315:SF1">
    <property type="entry name" value="PROTEIN SIP5"/>
    <property type="match status" value="1"/>
</dbReference>
<feature type="compositionally biased region" description="Polar residues" evidence="2">
    <location>
        <begin position="635"/>
        <end position="670"/>
    </location>
</feature>
<feature type="compositionally biased region" description="Basic and acidic residues" evidence="2">
    <location>
        <begin position="736"/>
        <end position="765"/>
    </location>
</feature>
<feature type="region of interest" description="Disordered" evidence="2">
    <location>
        <begin position="596"/>
        <end position="849"/>
    </location>
</feature>
<comment type="similarity">
    <text evidence="1">Belongs to the SIP5 family.</text>
</comment>
<evidence type="ECO:0000313" key="4">
    <source>
        <dbReference type="Proteomes" id="UP000308671"/>
    </source>
</evidence>
<feature type="compositionally biased region" description="Polar residues" evidence="2">
    <location>
        <begin position="571"/>
        <end position="583"/>
    </location>
</feature>
<feature type="region of interest" description="Disordered" evidence="2">
    <location>
        <begin position="312"/>
        <end position="332"/>
    </location>
</feature>
<dbReference type="GO" id="GO:0005737">
    <property type="term" value="C:cytoplasm"/>
    <property type="evidence" value="ECO:0007669"/>
    <property type="project" value="TreeGrafter"/>
</dbReference>
<feature type="region of interest" description="Disordered" evidence="2">
    <location>
        <begin position="376"/>
        <end position="415"/>
    </location>
</feature>
<name>A0A4S8R4T2_9HELO</name>
<dbReference type="PANTHER" id="PTHR31315">
    <property type="entry name" value="PROTEIN SIP5"/>
    <property type="match status" value="1"/>
</dbReference>
<feature type="compositionally biased region" description="Polar residues" evidence="2">
    <location>
        <begin position="692"/>
        <end position="705"/>
    </location>
</feature>
<evidence type="ECO:0000256" key="1">
    <source>
        <dbReference type="ARBA" id="ARBA00010402"/>
    </source>
</evidence>
<dbReference type="AlphaFoldDB" id="A0A4S8R4T2"/>
<keyword evidence="4" id="KW-1185">Reference proteome</keyword>
<reference evidence="3 4" key="1">
    <citation type="submission" date="2017-12" db="EMBL/GenBank/DDBJ databases">
        <title>Comparative genomics of Botrytis spp.</title>
        <authorList>
            <person name="Valero-Jimenez C.A."/>
            <person name="Tapia P."/>
            <person name="Veloso J."/>
            <person name="Silva-Moreno E."/>
            <person name="Staats M."/>
            <person name="Valdes J.H."/>
            <person name="Van Kan J.A.L."/>
        </authorList>
    </citation>
    <scope>NUCLEOTIDE SEQUENCE [LARGE SCALE GENOMIC DNA]</scope>
    <source>
        <strain evidence="3 4">MUCL435</strain>
    </source>
</reference>
<feature type="compositionally biased region" description="Basic and acidic residues" evidence="2">
    <location>
        <begin position="533"/>
        <end position="569"/>
    </location>
</feature>
<feature type="region of interest" description="Disordered" evidence="2">
    <location>
        <begin position="154"/>
        <end position="261"/>
    </location>
</feature>
<feature type="compositionally biased region" description="Low complexity" evidence="2">
    <location>
        <begin position="837"/>
        <end position="849"/>
    </location>
</feature>